<dbReference type="SUPFAM" id="SSF55729">
    <property type="entry name" value="Acyl-CoA N-acyltransferases (Nat)"/>
    <property type="match status" value="1"/>
</dbReference>
<keyword evidence="4" id="KW-1185">Reference proteome</keyword>
<evidence type="ECO:0000259" key="2">
    <source>
        <dbReference type="PROSITE" id="PS51186"/>
    </source>
</evidence>
<comment type="caution">
    <text evidence="3">The sequence shown here is derived from an EMBL/GenBank/DDBJ whole genome shotgun (WGS) entry which is preliminary data.</text>
</comment>
<dbReference type="InterPro" id="IPR016181">
    <property type="entry name" value="Acyl_CoA_acyltransferase"/>
</dbReference>
<name>A0ABX1TJH5_9GAMM</name>
<evidence type="ECO:0000313" key="4">
    <source>
        <dbReference type="Proteomes" id="UP000760480"/>
    </source>
</evidence>
<dbReference type="CDD" id="cd04301">
    <property type="entry name" value="NAT_SF"/>
    <property type="match status" value="1"/>
</dbReference>
<dbReference type="Proteomes" id="UP000760480">
    <property type="component" value="Unassembled WGS sequence"/>
</dbReference>
<dbReference type="InterPro" id="IPR050769">
    <property type="entry name" value="NAT_camello-type"/>
</dbReference>
<keyword evidence="1" id="KW-0808">Transferase</keyword>
<dbReference type="PANTHER" id="PTHR13947:SF37">
    <property type="entry name" value="LD18367P"/>
    <property type="match status" value="1"/>
</dbReference>
<organism evidence="3 4">
    <name type="scientific">Candidatus Competibacter phosphatis</name>
    <dbReference type="NCBI Taxonomy" id="221280"/>
    <lineage>
        <taxon>Bacteria</taxon>
        <taxon>Pseudomonadati</taxon>
        <taxon>Pseudomonadota</taxon>
        <taxon>Gammaproteobacteria</taxon>
        <taxon>Candidatus Competibacteraceae</taxon>
        <taxon>Candidatus Competibacter</taxon>
    </lineage>
</organism>
<dbReference type="InterPro" id="IPR000182">
    <property type="entry name" value="GNAT_dom"/>
</dbReference>
<dbReference type="PANTHER" id="PTHR13947">
    <property type="entry name" value="GNAT FAMILY N-ACETYLTRANSFERASE"/>
    <property type="match status" value="1"/>
</dbReference>
<evidence type="ECO:0000313" key="3">
    <source>
        <dbReference type="EMBL" id="NMQ18857.1"/>
    </source>
</evidence>
<reference evidence="3 4" key="1">
    <citation type="submission" date="2019-03" db="EMBL/GenBank/DDBJ databases">
        <title>Metabolic reconstructions from genomes of highly enriched 'Candidatus Accumulibacter' and 'Candidatus Competibacter' bioreactor populations.</title>
        <authorList>
            <person name="Annavajhala M.K."/>
            <person name="Welles L."/>
            <person name="Abbas B."/>
            <person name="Sorokin D."/>
            <person name="Park H."/>
            <person name="Van Loosdrecht M."/>
            <person name="Chandran K."/>
        </authorList>
    </citation>
    <scope>NUCLEOTIDE SEQUENCE [LARGE SCALE GENOMIC DNA]</scope>
    <source>
        <strain evidence="3 4">SBR_G</strain>
    </source>
</reference>
<dbReference type="Gene3D" id="3.40.630.30">
    <property type="match status" value="1"/>
</dbReference>
<protein>
    <submittedName>
        <fullName evidence="3">GNAT family N-acetyltransferase</fullName>
    </submittedName>
</protein>
<dbReference type="RefSeq" id="WP_169248160.1">
    <property type="nucleotide sequence ID" value="NZ_SPMZ01000016.1"/>
</dbReference>
<dbReference type="PROSITE" id="PS51186">
    <property type="entry name" value="GNAT"/>
    <property type="match status" value="1"/>
</dbReference>
<accession>A0ABX1TJH5</accession>
<evidence type="ECO:0000256" key="1">
    <source>
        <dbReference type="ARBA" id="ARBA00022679"/>
    </source>
</evidence>
<feature type="domain" description="N-acetyltransferase" evidence="2">
    <location>
        <begin position="2"/>
        <end position="154"/>
    </location>
</feature>
<dbReference type="EMBL" id="SPMZ01000016">
    <property type="protein sequence ID" value="NMQ18857.1"/>
    <property type="molecule type" value="Genomic_DNA"/>
</dbReference>
<sequence>MIQLRPYSPTDTDAIAAVILPIQQHEFGIPITIEAQPDLRNVQEFYQHGSGNFWVAEVEGRIVGTIALLDIGNGDAALRKMFVSEPFRGKEHGVAQRLLQELLKWAGEKQLRRIYLGTTEQFLAAHRFYEKNGFLQIAKSDLPDSFPVMSVDTKFYCLSLQTAA</sequence>
<gene>
    <name evidence="3" type="ORF">E4P82_06325</name>
</gene>
<dbReference type="Pfam" id="PF00583">
    <property type="entry name" value="Acetyltransf_1"/>
    <property type="match status" value="1"/>
</dbReference>
<proteinExistence type="predicted"/>